<evidence type="ECO:0000313" key="4">
    <source>
        <dbReference type="Proteomes" id="UP000186720"/>
    </source>
</evidence>
<dbReference type="AlphaFoldDB" id="A0A1Q5ZWK0"/>
<dbReference type="OrthoDB" id="5379188at2"/>
<accession>A0A1Q5ZWK0</accession>
<evidence type="ECO:0000313" key="3">
    <source>
        <dbReference type="EMBL" id="OKS86120.1"/>
    </source>
</evidence>
<sequence length="404" mass="45783">MGEEIDIVEINDFVVSKRPGIKEPDKMRLWVRSGGRCAICNKYLLDLEYDVSIGEMAHIVGWSKAKKSPRGDAELALDERNIVDNLVLLCADHHKIVDTKALLEEFTVERLIKHKIEHEQRIYHVTNLKIDAESVVLRMLGGIRGAAVEVSKEHARHVVFNGEQKYAMFLNSFDRQGIEIDLNALPDPEDAWDAYWTMGKGIVDKSLLPLTAGVSQGQVRHLSIFAMSRIPLLVYLGYQLDDKIPTSIYQKHRGEEETWLWSEQAAIENFEVRKLKENTSCKVAIVLSLSGTIDLANLPAEVLKTCTVYEMRPVNTVPNRNILRNKLSYENFTKTYHEFLSHLEADHKGCQTINLFPAIPVSAAISCGRGVMRDVHPEIIVYDFTGGIYKPTITINSHETNKLF</sequence>
<organism evidence="3 4">
    <name type="scientific">Mucilaginibacter polytrichastri</name>
    <dbReference type="NCBI Taxonomy" id="1302689"/>
    <lineage>
        <taxon>Bacteria</taxon>
        <taxon>Pseudomonadati</taxon>
        <taxon>Bacteroidota</taxon>
        <taxon>Sphingobacteriia</taxon>
        <taxon>Sphingobacteriales</taxon>
        <taxon>Sphingobacteriaceae</taxon>
        <taxon>Mucilaginibacter</taxon>
    </lineage>
</organism>
<dbReference type="Proteomes" id="UP000186720">
    <property type="component" value="Unassembled WGS sequence"/>
</dbReference>
<name>A0A1Q5ZWK0_9SPHI</name>
<feature type="domain" description="SMODS-associated and fused to various effectors" evidence="2">
    <location>
        <begin position="217"/>
        <end position="395"/>
    </location>
</feature>
<protein>
    <submittedName>
        <fullName evidence="3">Uncharacterized protein</fullName>
    </submittedName>
</protein>
<evidence type="ECO:0000259" key="2">
    <source>
        <dbReference type="Pfam" id="PF18145"/>
    </source>
</evidence>
<reference evidence="3 4" key="1">
    <citation type="submission" date="2016-11" db="EMBL/GenBank/DDBJ databases">
        <title>Whole Genome Sequencing of Mucilaginibacter polytrichastri RG4-7(T) isolated from the moss sample.</title>
        <authorList>
            <person name="Li Y."/>
        </authorList>
    </citation>
    <scope>NUCLEOTIDE SEQUENCE [LARGE SCALE GENOMIC DNA]</scope>
    <source>
        <strain evidence="3 4">RG4-7</strain>
    </source>
</reference>
<dbReference type="NCBIfam" id="NF033611">
    <property type="entry name" value="SAVED"/>
    <property type="match status" value="1"/>
</dbReference>
<dbReference type="STRING" id="1302689.RG47T_1570"/>
<dbReference type="InterPro" id="IPR040836">
    <property type="entry name" value="SAVED"/>
</dbReference>
<comment type="caution">
    <text evidence="3">The sequence shown here is derived from an EMBL/GenBank/DDBJ whole genome shotgun (WGS) entry which is preliminary data.</text>
</comment>
<dbReference type="RefSeq" id="WP_074488854.1">
    <property type="nucleotide sequence ID" value="NZ_FPAM01000002.1"/>
</dbReference>
<dbReference type="Pfam" id="PF18145">
    <property type="entry name" value="SAVED"/>
    <property type="match status" value="1"/>
</dbReference>
<gene>
    <name evidence="3" type="ORF">RG47T_1570</name>
</gene>
<evidence type="ECO:0000259" key="1">
    <source>
        <dbReference type="Pfam" id="PF13391"/>
    </source>
</evidence>
<dbReference type="Pfam" id="PF13391">
    <property type="entry name" value="HNH_2"/>
    <property type="match status" value="1"/>
</dbReference>
<dbReference type="InterPro" id="IPR003615">
    <property type="entry name" value="HNH_nuc"/>
</dbReference>
<feature type="domain" description="HNH nuclease" evidence="1">
    <location>
        <begin position="37"/>
        <end position="95"/>
    </location>
</feature>
<proteinExistence type="predicted"/>
<keyword evidence="4" id="KW-1185">Reference proteome</keyword>
<dbReference type="EMBL" id="MPPL01000001">
    <property type="protein sequence ID" value="OKS86120.1"/>
    <property type="molecule type" value="Genomic_DNA"/>
</dbReference>
<dbReference type="CDD" id="cd00085">
    <property type="entry name" value="HNHc"/>
    <property type="match status" value="1"/>
</dbReference>